<comment type="caution">
    <text evidence="7">The sequence shown here is derived from an EMBL/GenBank/DDBJ whole genome shotgun (WGS) entry which is preliminary data.</text>
</comment>
<dbReference type="PRINTS" id="PR00035">
    <property type="entry name" value="HTHGNTR"/>
</dbReference>
<proteinExistence type="inferred from homology"/>
<keyword evidence="7" id="KW-0808">Transferase</keyword>
<dbReference type="InterPro" id="IPR015421">
    <property type="entry name" value="PyrdxlP-dep_Trfase_major"/>
</dbReference>
<keyword evidence="4" id="KW-0238">DNA-binding</keyword>
<dbReference type="PROSITE" id="PS50949">
    <property type="entry name" value="HTH_GNTR"/>
    <property type="match status" value="1"/>
</dbReference>
<dbReference type="PANTHER" id="PTHR46577:SF1">
    <property type="entry name" value="HTH-TYPE TRANSCRIPTIONAL REGULATORY PROTEIN GABR"/>
    <property type="match status" value="1"/>
</dbReference>
<dbReference type="InterPro" id="IPR004839">
    <property type="entry name" value="Aminotransferase_I/II_large"/>
</dbReference>
<keyword evidence="2" id="KW-0663">Pyridoxal phosphate</keyword>
<dbReference type="Pfam" id="PF00392">
    <property type="entry name" value="GntR"/>
    <property type="match status" value="1"/>
</dbReference>
<dbReference type="GO" id="GO:0008483">
    <property type="term" value="F:transaminase activity"/>
    <property type="evidence" value="ECO:0007669"/>
    <property type="project" value="UniProtKB-KW"/>
</dbReference>
<dbReference type="SUPFAM" id="SSF53383">
    <property type="entry name" value="PLP-dependent transferases"/>
    <property type="match status" value="1"/>
</dbReference>
<evidence type="ECO:0000256" key="3">
    <source>
        <dbReference type="ARBA" id="ARBA00023015"/>
    </source>
</evidence>
<dbReference type="InterPro" id="IPR051446">
    <property type="entry name" value="HTH_trans_reg/aminotransferase"/>
</dbReference>
<dbReference type="Gene3D" id="1.10.10.10">
    <property type="entry name" value="Winged helix-like DNA-binding domain superfamily/Winged helix DNA-binding domain"/>
    <property type="match status" value="1"/>
</dbReference>
<dbReference type="Gene3D" id="3.40.640.10">
    <property type="entry name" value="Type I PLP-dependent aspartate aminotransferase-like (Major domain)"/>
    <property type="match status" value="1"/>
</dbReference>
<dbReference type="EMBL" id="DACSUM010000023">
    <property type="protein sequence ID" value="HAT3582619.1"/>
    <property type="molecule type" value="Genomic_DNA"/>
</dbReference>
<evidence type="ECO:0000259" key="6">
    <source>
        <dbReference type="PROSITE" id="PS50949"/>
    </source>
</evidence>
<dbReference type="GO" id="GO:0003700">
    <property type="term" value="F:DNA-binding transcription factor activity"/>
    <property type="evidence" value="ECO:0007669"/>
    <property type="project" value="InterPro"/>
</dbReference>
<accession>A0A9P3T9F1</accession>
<dbReference type="AlphaFoldDB" id="A0A9P3T9F1"/>
<evidence type="ECO:0000313" key="8">
    <source>
        <dbReference type="Proteomes" id="UP000867740"/>
    </source>
</evidence>
<evidence type="ECO:0000313" key="7">
    <source>
        <dbReference type="EMBL" id="HAT3582619.1"/>
    </source>
</evidence>
<dbReference type="InterPro" id="IPR000524">
    <property type="entry name" value="Tscrpt_reg_HTH_GntR"/>
</dbReference>
<dbReference type="GO" id="GO:0003677">
    <property type="term" value="F:DNA binding"/>
    <property type="evidence" value="ECO:0007669"/>
    <property type="project" value="UniProtKB-KW"/>
</dbReference>
<evidence type="ECO:0000256" key="1">
    <source>
        <dbReference type="ARBA" id="ARBA00005384"/>
    </source>
</evidence>
<evidence type="ECO:0000256" key="5">
    <source>
        <dbReference type="ARBA" id="ARBA00023163"/>
    </source>
</evidence>
<dbReference type="InterPro" id="IPR015424">
    <property type="entry name" value="PyrdxlP-dep_Trfase"/>
</dbReference>
<reference evidence="7" key="1">
    <citation type="journal article" date="2018" name="Genome Biol.">
        <title>SKESA: strategic k-mer extension for scrupulous assemblies.</title>
        <authorList>
            <person name="Souvorov A."/>
            <person name="Agarwala R."/>
            <person name="Lipman D.J."/>
        </authorList>
    </citation>
    <scope>NUCLEOTIDE SEQUENCE</scope>
    <source>
        <strain evidence="7">CAVp300</strain>
    </source>
</reference>
<organism evidence="7 8">
    <name type="scientific">Kluyvera intermedia</name>
    <name type="common">Enterobacter intermedius</name>
    <dbReference type="NCBI Taxonomy" id="61648"/>
    <lineage>
        <taxon>Bacteria</taxon>
        <taxon>Pseudomonadati</taxon>
        <taxon>Pseudomonadota</taxon>
        <taxon>Gammaproteobacteria</taxon>
        <taxon>Enterobacterales</taxon>
        <taxon>Enterobacteriaceae</taxon>
        <taxon>Kluyvera</taxon>
    </lineage>
</organism>
<feature type="domain" description="HTH gntR-type" evidence="6">
    <location>
        <begin position="22"/>
        <end position="89"/>
    </location>
</feature>
<keyword evidence="3" id="KW-0805">Transcription regulation</keyword>
<dbReference type="SUPFAM" id="SSF46785">
    <property type="entry name" value="Winged helix' DNA-binding domain"/>
    <property type="match status" value="1"/>
</dbReference>
<dbReference type="Pfam" id="PF00155">
    <property type="entry name" value="Aminotran_1_2"/>
    <property type="match status" value="1"/>
</dbReference>
<dbReference type="CDD" id="cd07377">
    <property type="entry name" value="WHTH_GntR"/>
    <property type="match status" value="1"/>
</dbReference>
<reference evidence="7" key="2">
    <citation type="submission" date="2020-10" db="EMBL/GenBank/DDBJ databases">
        <authorList>
            <consortium name="NCBI Pathogen Detection Project"/>
        </authorList>
    </citation>
    <scope>NUCLEOTIDE SEQUENCE</scope>
    <source>
        <strain evidence="7">CAVp300</strain>
    </source>
</reference>
<gene>
    <name evidence="7" type="ORF">I8531_002940</name>
</gene>
<dbReference type="RefSeq" id="WP_047371551.1">
    <property type="nucleotide sequence ID" value="NZ_CABMNU010000005.1"/>
</dbReference>
<dbReference type="Proteomes" id="UP000867740">
    <property type="component" value="Unassembled WGS sequence"/>
</dbReference>
<evidence type="ECO:0000256" key="4">
    <source>
        <dbReference type="ARBA" id="ARBA00023125"/>
    </source>
</evidence>
<keyword evidence="7" id="KW-0032">Aminotransferase</keyword>
<protein>
    <submittedName>
        <fullName evidence="7">PLP-dependent aminotransferase family protein</fullName>
    </submittedName>
</protein>
<sequence>MNIPDDALQALLRPALAERNGLTRQRALYVALRDAILDGTLKAHSLLPGSRVLAKTLAVSRNTINAALEQLAIEGFVQRERQGTRVSTLASAPVVGNTPVVSLAQRVRTLPQGVTRNSPALAFTPGLPAVNYFPMATWRRLSERVWRDEGSALLGYGDSAGELRLRTAIARHLALARGIHCEVEQIVITEGAQDALMLCIHLLCDPGDMAWVEEPGYNGAKSAFLAAGLQVKGIPVDEEGMTLAASETPPRIIYTSPSHQYPLGYVMSAARRLQILDAAIRAGSWIIEDDYDSEFRYLGDPVPAMLGMTPDPPVVYLGTFSKTLFPSLRIGFMVMPPALAHAAAPVINSLLRGGHRSEQLTLAHFIEDGHYARHLAAMRRLYRKRQVQLREALQTALSIEHRVLGGDGGLHLTLSVPGINDLDVVREARAFGLAPHALSRFYLQPTAASSGLVLGYGNTSASLFPGSVRTLARLITRSQIG</sequence>
<evidence type="ECO:0000256" key="2">
    <source>
        <dbReference type="ARBA" id="ARBA00022898"/>
    </source>
</evidence>
<name>A0A9P3T9F1_KLUIN</name>
<comment type="similarity">
    <text evidence="1">In the C-terminal section; belongs to the class-I pyridoxal-phosphate-dependent aminotransferase family.</text>
</comment>
<dbReference type="CDD" id="cd00609">
    <property type="entry name" value="AAT_like"/>
    <property type="match status" value="1"/>
</dbReference>
<dbReference type="InterPro" id="IPR036390">
    <property type="entry name" value="WH_DNA-bd_sf"/>
</dbReference>
<dbReference type="GO" id="GO:0030170">
    <property type="term" value="F:pyridoxal phosphate binding"/>
    <property type="evidence" value="ECO:0007669"/>
    <property type="project" value="InterPro"/>
</dbReference>
<dbReference type="InterPro" id="IPR036388">
    <property type="entry name" value="WH-like_DNA-bd_sf"/>
</dbReference>
<keyword evidence="5" id="KW-0804">Transcription</keyword>
<dbReference type="PANTHER" id="PTHR46577">
    <property type="entry name" value="HTH-TYPE TRANSCRIPTIONAL REGULATORY PROTEIN GABR"/>
    <property type="match status" value="1"/>
</dbReference>
<dbReference type="SMART" id="SM00345">
    <property type="entry name" value="HTH_GNTR"/>
    <property type="match status" value="1"/>
</dbReference>